<accession>A0ABR2BCR4</accession>
<organism evidence="2 3">
    <name type="scientific">Hibiscus sabdariffa</name>
    <name type="common">roselle</name>
    <dbReference type="NCBI Taxonomy" id="183260"/>
    <lineage>
        <taxon>Eukaryota</taxon>
        <taxon>Viridiplantae</taxon>
        <taxon>Streptophyta</taxon>
        <taxon>Embryophyta</taxon>
        <taxon>Tracheophyta</taxon>
        <taxon>Spermatophyta</taxon>
        <taxon>Magnoliopsida</taxon>
        <taxon>eudicotyledons</taxon>
        <taxon>Gunneridae</taxon>
        <taxon>Pentapetalae</taxon>
        <taxon>rosids</taxon>
        <taxon>malvids</taxon>
        <taxon>Malvales</taxon>
        <taxon>Malvaceae</taxon>
        <taxon>Malvoideae</taxon>
        <taxon>Hibiscus</taxon>
    </lineage>
</organism>
<name>A0ABR2BCR4_9ROSI</name>
<reference evidence="2 3" key="1">
    <citation type="journal article" date="2024" name="G3 (Bethesda)">
        <title>Genome assembly of Hibiscus sabdariffa L. provides insights into metabolisms of medicinal natural products.</title>
        <authorList>
            <person name="Kim T."/>
        </authorList>
    </citation>
    <scope>NUCLEOTIDE SEQUENCE [LARGE SCALE GENOMIC DNA]</scope>
    <source>
        <strain evidence="2">TK-2024</strain>
        <tissue evidence="2">Old leaves</tissue>
    </source>
</reference>
<dbReference type="PANTHER" id="PTHR31896:SF43">
    <property type="entry name" value="PROTEIN ENHANCED PSEUDOMONAS SUSCEPTIBILITY 1"/>
    <property type="match status" value="1"/>
</dbReference>
<dbReference type="Gene3D" id="3.30.559.10">
    <property type="entry name" value="Chloramphenicol acetyltransferase-like domain"/>
    <property type="match status" value="4"/>
</dbReference>
<comment type="caution">
    <text evidence="2">The sequence shown here is derived from an EMBL/GenBank/DDBJ whole genome shotgun (WGS) entry which is preliminary data.</text>
</comment>
<keyword evidence="1" id="KW-0808">Transferase</keyword>
<sequence>MMRMSCKLTSLWNKLFSFSFNCMALNLKFHTALYKGLRLLLLGPIQKGLRLLLLGPIQKGLRLLFPKPSNAFVDRLKASLSRTLSHFPPLAGRLATTKLDHQTVSFSIDCNNAGALFIHAKADGVTELADGVVLGCTINHSVVDGTSFWHFINSWSEISRGLIQLSKPPIFQRSIFDNIDYPIRIPRALLEQIHDEDKLIQAPLRERVFHFPKQSIAKLKEKANAEAGTNNISSLQALTSHLWRCIIRNKKIISEEEMTYYVVLSEADDKCVVSSNLSSPRFDVYGNDYGWGRPIAVRSGLGNKVDGKLTVFCGAEEGSIDVEACLLLETLEAMANDDEFMNSVTI</sequence>
<dbReference type="InterPro" id="IPR051283">
    <property type="entry name" value="Sec_Metabolite_Acyltrans"/>
</dbReference>
<evidence type="ECO:0000313" key="2">
    <source>
        <dbReference type="EMBL" id="KAK8504909.1"/>
    </source>
</evidence>
<dbReference type="InterPro" id="IPR023213">
    <property type="entry name" value="CAT-like_dom_sf"/>
</dbReference>
<evidence type="ECO:0000256" key="1">
    <source>
        <dbReference type="ARBA" id="ARBA00022679"/>
    </source>
</evidence>
<dbReference type="Pfam" id="PF02458">
    <property type="entry name" value="Transferase"/>
    <property type="match status" value="3"/>
</dbReference>
<evidence type="ECO:0008006" key="4">
    <source>
        <dbReference type="Google" id="ProtNLM"/>
    </source>
</evidence>
<gene>
    <name evidence="2" type="ORF">V6N12_033159</name>
</gene>
<dbReference type="PANTHER" id="PTHR31896">
    <property type="entry name" value="FAMILY REGULATORY PROTEIN, PUTATIVE (AFU_ORTHOLOGUE AFUA_3G14730)-RELATED"/>
    <property type="match status" value="1"/>
</dbReference>
<dbReference type="EMBL" id="JBBPBM010000134">
    <property type="protein sequence ID" value="KAK8504909.1"/>
    <property type="molecule type" value="Genomic_DNA"/>
</dbReference>
<proteinExistence type="predicted"/>
<dbReference type="Proteomes" id="UP001472677">
    <property type="component" value="Unassembled WGS sequence"/>
</dbReference>
<protein>
    <recommendedName>
        <fullName evidence="4">HXXXD-type acyl-transferase family protein</fullName>
    </recommendedName>
</protein>
<evidence type="ECO:0000313" key="3">
    <source>
        <dbReference type="Proteomes" id="UP001472677"/>
    </source>
</evidence>
<keyword evidence="3" id="KW-1185">Reference proteome</keyword>